<keyword evidence="2" id="KW-1185">Reference proteome</keyword>
<dbReference type="Proteomes" id="UP001302126">
    <property type="component" value="Unassembled WGS sequence"/>
</dbReference>
<dbReference type="EMBL" id="MU864361">
    <property type="protein sequence ID" value="KAK4191048.1"/>
    <property type="molecule type" value="Genomic_DNA"/>
</dbReference>
<evidence type="ECO:0000313" key="2">
    <source>
        <dbReference type="Proteomes" id="UP001302126"/>
    </source>
</evidence>
<reference evidence="1" key="2">
    <citation type="submission" date="2023-05" db="EMBL/GenBank/DDBJ databases">
        <authorList>
            <consortium name="Lawrence Berkeley National Laboratory"/>
            <person name="Steindorff A."/>
            <person name="Hensen N."/>
            <person name="Bonometti L."/>
            <person name="Westerberg I."/>
            <person name="Brannstrom I.O."/>
            <person name="Guillou S."/>
            <person name="Cros-Aarteil S."/>
            <person name="Calhoun S."/>
            <person name="Haridas S."/>
            <person name="Kuo A."/>
            <person name="Mondo S."/>
            <person name="Pangilinan J."/>
            <person name="Riley R."/>
            <person name="Labutti K."/>
            <person name="Andreopoulos B."/>
            <person name="Lipzen A."/>
            <person name="Chen C."/>
            <person name="Yanf M."/>
            <person name="Daum C."/>
            <person name="Ng V."/>
            <person name="Clum A."/>
            <person name="Ohm R."/>
            <person name="Martin F."/>
            <person name="Silar P."/>
            <person name="Natvig D."/>
            <person name="Lalanne C."/>
            <person name="Gautier V."/>
            <person name="Ament-Velasquez S.L."/>
            <person name="Kruys A."/>
            <person name="Hutchinson M.I."/>
            <person name="Powell A.J."/>
            <person name="Barry K."/>
            <person name="Miller A.N."/>
            <person name="Grigoriev I.V."/>
            <person name="Debuchy R."/>
            <person name="Gladieux P."/>
            <person name="Thoren M.H."/>
            <person name="Johannesson H."/>
        </authorList>
    </citation>
    <scope>NUCLEOTIDE SEQUENCE</scope>
    <source>
        <strain evidence="1">PSN309</strain>
    </source>
</reference>
<comment type="caution">
    <text evidence="1">The sequence shown here is derived from an EMBL/GenBank/DDBJ whole genome shotgun (WGS) entry which is preliminary data.</text>
</comment>
<protein>
    <submittedName>
        <fullName evidence="1">Uncharacterized protein</fullName>
    </submittedName>
</protein>
<name>A0AAN7AKZ7_9PEZI</name>
<gene>
    <name evidence="1" type="ORF">QBC35DRAFT_471123</name>
</gene>
<proteinExistence type="predicted"/>
<reference evidence="1" key="1">
    <citation type="journal article" date="2023" name="Mol. Phylogenet. Evol.">
        <title>Genome-scale phylogeny and comparative genomics of the fungal order Sordariales.</title>
        <authorList>
            <person name="Hensen N."/>
            <person name="Bonometti L."/>
            <person name="Westerberg I."/>
            <person name="Brannstrom I.O."/>
            <person name="Guillou S."/>
            <person name="Cros-Aarteil S."/>
            <person name="Calhoun S."/>
            <person name="Haridas S."/>
            <person name="Kuo A."/>
            <person name="Mondo S."/>
            <person name="Pangilinan J."/>
            <person name="Riley R."/>
            <person name="LaButti K."/>
            <person name="Andreopoulos B."/>
            <person name="Lipzen A."/>
            <person name="Chen C."/>
            <person name="Yan M."/>
            <person name="Daum C."/>
            <person name="Ng V."/>
            <person name="Clum A."/>
            <person name="Steindorff A."/>
            <person name="Ohm R.A."/>
            <person name="Martin F."/>
            <person name="Silar P."/>
            <person name="Natvig D.O."/>
            <person name="Lalanne C."/>
            <person name="Gautier V."/>
            <person name="Ament-Velasquez S.L."/>
            <person name="Kruys A."/>
            <person name="Hutchinson M.I."/>
            <person name="Powell A.J."/>
            <person name="Barry K."/>
            <person name="Miller A.N."/>
            <person name="Grigoriev I.V."/>
            <person name="Debuchy R."/>
            <person name="Gladieux P."/>
            <person name="Hiltunen Thoren M."/>
            <person name="Johannesson H."/>
        </authorList>
    </citation>
    <scope>NUCLEOTIDE SEQUENCE</scope>
    <source>
        <strain evidence="1">PSN309</strain>
    </source>
</reference>
<organism evidence="1 2">
    <name type="scientific">Podospora australis</name>
    <dbReference type="NCBI Taxonomy" id="1536484"/>
    <lineage>
        <taxon>Eukaryota</taxon>
        <taxon>Fungi</taxon>
        <taxon>Dikarya</taxon>
        <taxon>Ascomycota</taxon>
        <taxon>Pezizomycotina</taxon>
        <taxon>Sordariomycetes</taxon>
        <taxon>Sordariomycetidae</taxon>
        <taxon>Sordariales</taxon>
        <taxon>Podosporaceae</taxon>
        <taxon>Podospora</taxon>
    </lineage>
</organism>
<accession>A0AAN7AKZ7</accession>
<dbReference type="AlphaFoldDB" id="A0AAN7AKZ7"/>
<evidence type="ECO:0000313" key="1">
    <source>
        <dbReference type="EMBL" id="KAK4191048.1"/>
    </source>
</evidence>
<sequence>MAGHDNNHPLHQGFSPDSGIGDPFYDSEDPIYSETHVAGPNFTLDGREIPSAMDYRIQLVGEDFNLDRINIFHVFIPMPLVAQWDPDVTLDTILRATNSELPSLCRWAYTIIEYKIGTMILQSSSNPNFRLSWQTAQHFQVQIVRNIFTMREGQPDQYTGWLPTGFQITISRLPAYRVPPEEAEADAYIRMDTVVQPNGIVAGRTLQAKVPNSVFDCPPHLLKPWHITKMRRECRLCALFKDV</sequence>